<gene>
    <name evidence="3" type="ORF">FHX53_001125</name>
</gene>
<dbReference type="EMBL" id="JACGWX010000002">
    <property type="protein sequence ID" value="MBA8847540.1"/>
    <property type="molecule type" value="Genomic_DNA"/>
</dbReference>
<protein>
    <recommendedName>
        <fullName evidence="5">SbsA Ig-like domain-containing protein</fullName>
    </recommendedName>
</protein>
<keyword evidence="2" id="KW-0472">Membrane</keyword>
<dbReference type="SUPFAM" id="SSF50969">
    <property type="entry name" value="YVTN repeat-like/Quinoprotein amine dehydrogenase"/>
    <property type="match status" value="1"/>
</dbReference>
<dbReference type="InterPro" id="IPR011044">
    <property type="entry name" value="Quino_amine_DH_bsu"/>
</dbReference>
<proteinExistence type="predicted"/>
<evidence type="ECO:0000256" key="1">
    <source>
        <dbReference type="SAM" id="MobiDB-lite"/>
    </source>
</evidence>
<dbReference type="Proteomes" id="UP000585905">
    <property type="component" value="Unassembled WGS sequence"/>
</dbReference>
<comment type="caution">
    <text evidence="3">The sequence shown here is derived from an EMBL/GenBank/DDBJ whole genome shotgun (WGS) entry which is preliminary data.</text>
</comment>
<feature type="region of interest" description="Disordered" evidence="1">
    <location>
        <begin position="1"/>
        <end position="29"/>
    </location>
</feature>
<evidence type="ECO:0008006" key="5">
    <source>
        <dbReference type="Google" id="ProtNLM"/>
    </source>
</evidence>
<keyword evidence="2" id="KW-1133">Transmembrane helix</keyword>
<accession>A0A839E6X7</accession>
<dbReference type="RefSeq" id="WP_182490366.1">
    <property type="nucleotide sequence ID" value="NZ_BAAAOV010000010.1"/>
</dbReference>
<name>A0A839E6X7_9MICO</name>
<evidence type="ECO:0000256" key="2">
    <source>
        <dbReference type="SAM" id="Phobius"/>
    </source>
</evidence>
<sequence length="503" mass="52198">MSPTSSEHTRVEERFPGVARAADHGRRLREERDQRRFARAFAALVGILVGLGLIFLALGTLQGPKLSSAQVDPARVTEQTGQQLRLFANQPVDALDASVVTVEPAATTSVSVQGELIVVQFEERLRYGTEYTVRVEGVGAPSRPNTSTFEHRFTTSPASVLYLDRDDSGVDEILRADIDGAGRGEVVHAAQGIQHMAPIERVIVVARDDGAGGSVLESVDARSGRIERLALPDGVRVDRLIAPRAGTTIALVLSPASAAVEGESGGEASAAATEGAVAPRSLALLDIGGDRALQPLAGLDGEPLTALGAWFLPAGGLLVHTVDETLVQVDPAAPETVLPIGAYPTVHGISSDGTRVSAADSFGGVALDLATGEEERINPSLVEGEVAFGGEAALTASGLRVQKVAVADAATGAFATVLVADDGGGVARLLARTIENRGSLGPVLLSPNDQYVVVEVTPDVEAAVSDGRPIEARPTSITLAIIDVESGRLLRTLEGFAPVWTTG</sequence>
<keyword evidence="4" id="KW-1185">Reference proteome</keyword>
<evidence type="ECO:0000313" key="4">
    <source>
        <dbReference type="Proteomes" id="UP000585905"/>
    </source>
</evidence>
<feature type="transmembrane region" description="Helical" evidence="2">
    <location>
        <begin position="37"/>
        <end position="58"/>
    </location>
</feature>
<reference evidence="3 4" key="1">
    <citation type="submission" date="2020-07" db="EMBL/GenBank/DDBJ databases">
        <title>Sequencing the genomes of 1000 actinobacteria strains.</title>
        <authorList>
            <person name="Klenk H.-P."/>
        </authorList>
    </citation>
    <scope>NUCLEOTIDE SEQUENCE [LARGE SCALE GENOMIC DNA]</scope>
    <source>
        <strain evidence="3 4">DSM 19663</strain>
    </source>
</reference>
<keyword evidence="2" id="KW-0812">Transmembrane</keyword>
<evidence type="ECO:0000313" key="3">
    <source>
        <dbReference type="EMBL" id="MBA8847540.1"/>
    </source>
</evidence>
<organism evidence="3 4">
    <name type="scientific">Microcella alkalica</name>
    <dbReference type="NCBI Taxonomy" id="355930"/>
    <lineage>
        <taxon>Bacteria</taxon>
        <taxon>Bacillati</taxon>
        <taxon>Actinomycetota</taxon>
        <taxon>Actinomycetes</taxon>
        <taxon>Micrococcales</taxon>
        <taxon>Microbacteriaceae</taxon>
        <taxon>Microcella</taxon>
    </lineage>
</organism>
<dbReference type="AlphaFoldDB" id="A0A839E6X7"/>
<feature type="compositionally biased region" description="Basic and acidic residues" evidence="1">
    <location>
        <begin position="7"/>
        <end position="29"/>
    </location>
</feature>